<evidence type="ECO:0000256" key="7">
    <source>
        <dbReference type="RuleBase" id="RU363032"/>
    </source>
</evidence>
<evidence type="ECO:0000256" key="5">
    <source>
        <dbReference type="ARBA" id="ARBA00022989"/>
    </source>
</evidence>
<evidence type="ECO:0000313" key="10">
    <source>
        <dbReference type="Proteomes" id="UP001168540"/>
    </source>
</evidence>
<sequence>MPPIELSVAEEVALQSGRPEPVRYRAPSAWRARLPKLVTVLGLLTLWELVSGFGVVSSLFLPAPQQVLTKLVEIATTGFMDATLWQHTEASLLRVSLAVLAALLTAVPLGVLIGLNRTVSSAVDPLIEFYRPVPPLAYLPLIVIWFGIGEVSKVLLIYLAIFAPLVLATGSGVRRVEQSRVLAARSLGACRWQLVRHVILPSALPDILTGLRIALGVGWSTLVAAELIAAQRGLGFMVQSASQFLVTDVVIAGILVIAVIALVLELSIRYLERRYAGWAH</sequence>
<keyword evidence="5 7" id="KW-1133">Transmembrane helix</keyword>
<dbReference type="InterPro" id="IPR000515">
    <property type="entry name" value="MetI-like"/>
</dbReference>
<keyword evidence="6 7" id="KW-0472">Membrane</keyword>
<comment type="similarity">
    <text evidence="7">Belongs to the binding-protein-dependent transport system permease family.</text>
</comment>
<dbReference type="PANTHER" id="PTHR30151:SF25">
    <property type="entry name" value="TAURINE TRANSPORT SYSTEM PERMEASE PROTEIN TAUC"/>
    <property type="match status" value="1"/>
</dbReference>
<feature type="transmembrane region" description="Helical" evidence="7">
    <location>
        <begin position="194"/>
        <end position="215"/>
    </location>
</feature>
<evidence type="ECO:0000313" key="9">
    <source>
        <dbReference type="EMBL" id="MDN0076088.1"/>
    </source>
</evidence>
<gene>
    <name evidence="9" type="primary">tauC</name>
    <name evidence="9" type="ORF">QU481_14455</name>
</gene>
<organism evidence="9 10">
    <name type="scientific">Crenobacter oryzisoli</name>
    <dbReference type="NCBI Taxonomy" id="3056844"/>
    <lineage>
        <taxon>Bacteria</taxon>
        <taxon>Pseudomonadati</taxon>
        <taxon>Pseudomonadota</taxon>
        <taxon>Betaproteobacteria</taxon>
        <taxon>Neisseriales</taxon>
        <taxon>Neisseriaceae</taxon>
        <taxon>Crenobacter</taxon>
    </lineage>
</organism>
<dbReference type="PROSITE" id="PS50928">
    <property type="entry name" value="ABC_TM1"/>
    <property type="match status" value="1"/>
</dbReference>
<protein>
    <submittedName>
        <fullName evidence="9">Taurine ABC transporter permease TauC</fullName>
    </submittedName>
</protein>
<dbReference type="SUPFAM" id="SSF161098">
    <property type="entry name" value="MetI-like"/>
    <property type="match status" value="1"/>
</dbReference>
<dbReference type="NCBIfam" id="NF007545">
    <property type="entry name" value="PRK10160.1"/>
    <property type="match status" value="1"/>
</dbReference>
<dbReference type="InterPro" id="IPR035906">
    <property type="entry name" value="MetI-like_sf"/>
</dbReference>
<evidence type="ECO:0000256" key="3">
    <source>
        <dbReference type="ARBA" id="ARBA00022475"/>
    </source>
</evidence>
<keyword evidence="3" id="KW-1003">Cell membrane</keyword>
<dbReference type="PANTHER" id="PTHR30151">
    <property type="entry name" value="ALKANE SULFONATE ABC TRANSPORTER-RELATED, MEMBRANE SUBUNIT"/>
    <property type="match status" value="1"/>
</dbReference>
<evidence type="ECO:0000256" key="1">
    <source>
        <dbReference type="ARBA" id="ARBA00004651"/>
    </source>
</evidence>
<evidence type="ECO:0000256" key="6">
    <source>
        <dbReference type="ARBA" id="ARBA00023136"/>
    </source>
</evidence>
<evidence type="ECO:0000256" key="4">
    <source>
        <dbReference type="ARBA" id="ARBA00022692"/>
    </source>
</evidence>
<evidence type="ECO:0000256" key="2">
    <source>
        <dbReference type="ARBA" id="ARBA00022448"/>
    </source>
</evidence>
<feature type="transmembrane region" description="Helical" evidence="7">
    <location>
        <begin position="154"/>
        <end position="173"/>
    </location>
</feature>
<accession>A0ABT7XQV6</accession>
<comment type="subcellular location">
    <subcellularLocation>
        <location evidence="1 7">Cell membrane</location>
        <topology evidence="1 7">Multi-pass membrane protein</topology>
    </subcellularLocation>
</comment>
<name>A0ABT7XQV6_9NEIS</name>
<dbReference type="CDD" id="cd06261">
    <property type="entry name" value="TM_PBP2"/>
    <property type="match status" value="1"/>
</dbReference>
<feature type="transmembrane region" description="Helical" evidence="7">
    <location>
        <begin position="244"/>
        <end position="264"/>
    </location>
</feature>
<dbReference type="Gene3D" id="1.10.3720.10">
    <property type="entry name" value="MetI-like"/>
    <property type="match status" value="1"/>
</dbReference>
<comment type="caution">
    <text evidence="9">The sequence shown here is derived from an EMBL/GenBank/DDBJ whole genome shotgun (WGS) entry which is preliminary data.</text>
</comment>
<dbReference type="Pfam" id="PF00528">
    <property type="entry name" value="BPD_transp_1"/>
    <property type="match status" value="1"/>
</dbReference>
<keyword evidence="10" id="KW-1185">Reference proteome</keyword>
<dbReference type="RefSeq" id="WP_289830739.1">
    <property type="nucleotide sequence ID" value="NZ_JAUEDK010000026.1"/>
</dbReference>
<dbReference type="EMBL" id="JAUEDK010000026">
    <property type="protein sequence ID" value="MDN0076088.1"/>
    <property type="molecule type" value="Genomic_DNA"/>
</dbReference>
<keyword evidence="2 7" id="KW-0813">Transport</keyword>
<feature type="transmembrane region" description="Helical" evidence="7">
    <location>
        <begin position="129"/>
        <end position="148"/>
    </location>
</feature>
<feature type="domain" description="ABC transmembrane type-1" evidence="8">
    <location>
        <begin position="88"/>
        <end position="268"/>
    </location>
</feature>
<keyword evidence="4 7" id="KW-0812">Transmembrane</keyword>
<feature type="transmembrane region" description="Helical" evidence="7">
    <location>
        <begin position="95"/>
        <end position="117"/>
    </location>
</feature>
<feature type="transmembrane region" description="Helical" evidence="7">
    <location>
        <begin position="37"/>
        <end position="61"/>
    </location>
</feature>
<evidence type="ECO:0000259" key="8">
    <source>
        <dbReference type="PROSITE" id="PS50928"/>
    </source>
</evidence>
<proteinExistence type="inferred from homology"/>
<dbReference type="Proteomes" id="UP001168540">
    <property type="component" value="Unassembled WGS sequence"/>
</dbReference>
<reference evidence="9" key="1">
    <citation type="submission" date="2023-06" db="EMBL/GenBank/DDBJ databases">
        <authorList>
            <person name="Zhang S."/>
        </authorList>
    </citation>
    <scope>NUCLEOTIDE SEQUENCE</scope>
    <source>
        <strain evidence="9">SG2303</strain>
    </source>
</reference>